<dbReference type="InterPro" id="IPR001810">
    <property type="entry name" value="F-box_dom"/>
</dbReference>
<dbReference type="SUPFAM" id="SSF81383">
    <property type="entry name" value="F-box domain"/>
    <property type="match status" value="1"/>
</dbReference>
<dbReference type="FunFam" id="1.20.1280.50:FF:000005">
    <property type="entry name" value="F-box/LRR-repeat protein 3 isoform X1"/>
    <property type="match status" value="1"/>
</dbReference>
<dbReference type="eggNOG" id="KOG1947">
    <property type="taxonomic scope" value="Eukaryota"/>
</dbReference>
<feature type="non-terminal residue" evidence="2">
    <location>
        <position position="1"/>
    </location>
</feature>
<dbReference type="GO" id="GO:0019005">
    <property type="term" value="C:SCF ubiquitin ligase complex"/>
    <property type="evidence" value="ECO:0000318"/>
    <property type="project" value="GO_Central"/>
</dbReference>
<dbReference type="InterPro" id="IPR006553">
    <property type="entry name" value="Leu-rich_rpt_Cys-con_subtyp"/>
</dbReference>
<evidence type="ECO:0000259" key="1">
    <source>
        <dbReference type="Pfam" id="PF12937"/>
    </source>
</evidence>
<reference evidence="2 3" key="1">
    <citation type="journal article" date="2013" name="Proc. Natl. Acad. Sci. U.S.A.">
        <title>Fine-scale variation in meiotic recombination in Mimulus inferred from population shotgun sequencing.</title>
        <authorList>
            <person name="Hellsten U."/>
            <person name="Wright K.M."/>
            <person name="Jenkins J."/>
            <person name="Shu S."/>
            <person name="Yuan Y."/>
            <person name="Wessler S.R."/>
            <person name="Schmutz J."/>
            <person name="Willis J.H."/>
            <person name="Rokhsar D.S."/>
        </authorList>
    </citation>
    <scope>NUCLEOTIDE SEQUENCE [LARGE SCALE GENOMIC DNA]</scope>
    <source>
        <strain evidence="3">cv. DUN x IM62</strain>
    </source>
</reference>
<protein>
    <recommendedName>
        <fullName evidence="1">F-box domain-containing protein</fullName>
    </recommendedName>
</protein>
<dbReference type="Pfam" id="PF12937">
    <property type="entry name" value="F-box-like"/>
    <property type="match status" value="1"/>
</dbReference>
<sequence length="457" mass="50272">DDDYTSNLPDECLASIFDSLSSGDRKRSSLVCRRWLRVEGQSRDRLSLNSKSELADFLPRLLLRFDSVTKLSLKCDRRSISIADDALILISLSCRNLAGLKLRSCRELTDNGISLFSQNCSTLQKFSCESCSFGPKGMNLFLQNCPLLEEFSLKRLRGSPGGGYAEPVNPGKAAASLKVICLKNLYNGQCFAPLIIGASNLKRLKLSRCTGDWDKVLEMASVRVNGLMEVHLEKLQVSDLGLLSVSNFANLEILHLVKTPRCTNVGLVSVAEKCRLLRKLRIDGWKTNRIGDDGIISVANHCANLQELVLIGVNPTCLSLDKLGANCPNLERLALCGSESKLCIKSCPVSDNGMEAVARGCPNLVKIKVKKCRGVTNVGADWLKGRRGSLDLDLDNVEHEQLVDTSLDEQESRGGDFSSFNLRCRSRSFKTRLGSFSGTLRRWSCFGGGSRNNLGRN</sequence>
<dbReference type="InterPro" id="IPR032675">
    <property type="entry name" value="LRR_dom_sf"/>
</dbReference>
<evidence type="ECO:0000313" key="3">
    <source>
        <dbReference type="Proteomes" id="UP000030748"/>
    </source>
</evidence>
<dbReference type="Gene3D" id="3.80.10.10">
    <property type="entry name" value="Ribonuclease Inhibitor"/>
    <property type="match status" value="1"/>
</dbReference>
<dbReference type="SUPFAM" id="SSF52047">
    <property type="entry name" value="RNI-like"/>
    <property type="match status" value="1"/>
</dbReference>
<dbReference type="CDD" id="cd22159">
    <property type="entry name" value="F-box_AtTIR1-like"/>
    <property type="match status" value="1"/>
</dbReference>
<feature type="domain" description="F-box" evidence="1">
    <location>
        <begin position="6"/>
        <end position="37"/>
    </location>
</feature>
<gene>
    <name evidence="2" type="ORF">MIMGU_mgv1a022622mg</name>
</gene>
<accession>A0A022Q9Y1</accession>
<dbReference type="Gene3D" id="1.20.1280.50">
    <property type="match status" value="1"/>
</dbReference>
<proteinExistence type="predicted"/>
<evidence type="ECO:0000313" key="2">
    <source>
        <dbReference type="EMBL" id="EYU25467.1"/>
    </source>
</evidence>
<dbReference type="AlphaFoldDB" id="A0A022Q9Y1"/>
<dbReference type="EMBL" id="KI632002">
    <property type="protein sequence ID" value="EYU25467.1"/>
    <property type="molecule type" value="Genomic_DNA"/>
</dbReference>
<organism evidence="2 3">
    <name type="scientific">Erythranthe guttata</name>
    <name type="common">Yellow monkey flower</name>
    <name type="synonym">Mimulus guttatus</name>
    <dbReference type="NCBI Taxonomy" id="4155"/>
    <lineage>
        <taxon>Eukaryota</taxon>
        <taxon>Viridiplantae</taxon>
        <taxon>Streptophyta</taxon>
        <taxon>Embryophyta</taxon>
        <taxon>Tracheophyta</taxon>
        <taxon>Spermatophyta</taxon>
        <taxon>Magnoliopsida</taxon>
        <taxon>eudicotyledons</taxon>
        <taxon>Gunneridae</taxon>
        <taxon>Pentapetalae</taxon>
        <taxon>asterids</taxon>
        <taxon>lamiids</taxon>
        <taxon>Lamiales</taxon>
        <taxon>Phrymaceae</taxon>
        <taxon>Erythranthe</taxon>
    </lineage>
</organism>
<keyword evidence="3" id="KW-1185">Reference proteome</keyword>
<dbReference type="FunFam" id="3.80.10.10:FF:000449">
    <property type="entry name" value="F-box protein SKIP2"/>
    <property type="match status" value="1"/>
</dbReference>
<dbReference type="PANTHER" id="PTHR13318:SF277">
    <property type="entry name" value="LEUCINE-RICH REPEAT DOMAIN SUPERFAMILY, F-BOX-LIKE DOMAIN SUPERFAMILY"/>
    <property type="match status" value="1"/>
</dbReference>
<dbReference type="SMART" id="SM00367">
    <property type="entry name" value="LRR_CC"/>
    <property type="match status" value="5"/>
</dbReference>
<dbReference type="Proteomes" id="UP000030748">
    <property type="component" value="Unassembled WGS sequence"/>
</dbReference>
<dbReference type="PANTHER" id="PTHR13318">
    <property type="entry name" value="PARTNER OF PAIRED, ISOFORM B-RELATED"/>
    <property type="match status" value="1"/>
</dbReference>
<dbReference type="InterPro" id="IPR036047">
    <property type="entry name" value="F-box-like_dom_sf"/>
</dbReference>
<dbReference type="GO" id="GO:0005737">
    <property type="term" value="C:cytoplasm"/>
    <property type="evidence" value="ECO:0007669"/>
    <property type="project" value="UniProtKB-ARBA"/>
</dbReference>
<dbReference type="STRING" id="4155.A0A022Q9Y1"/>
<dbReference type="GO" id="GO:0031146">
    <property type="term" value="P:SCF-dependent proteasomal ubiquitin-dependent protein catabolic process"/>
    <property type="evidence" value="ECO:0000318"/>
    <property type="project" value="GO_Central"/>
</dbReference>
<name>A0A022Q9Y1_ERYGU</name>